<keyword evidence="7 8" id="KW-0998">Cell outer membrane</keyword>
<name>A0A0K6GWL4_9GAMM</name>
<dbReference type="PROSITE" id="PS51779">
    <property type="entry name" value="POTRA"/>
    <property type="match status" value="4"/>
</dbReference>
<dbReference type="GO" id="GO:0051205">
    <property type="term" value="P:protein insertion into membrane"/>
    <property type="evidence" value="ECO:0007669"/>
    <property type="project" value="UniProtKB-UniRule"/>
</dbReference>
<dbReference type="AlphaFoldDB" id="A0A0K6GWL4"/>
<dbReference type="FunFam" id="3.10.20.310:FF:000002">
    <property type="entry name" value="Outer membrane protein assembly factor BamA"/>
    <property type="match status" value="1"/>
</dbReference>
<comment type="similarity">
    <text evidence="8">Belongs to the BamA family.</text>
</comment>
<keyword evidence="12" id="KW-1185">Reference proteome</keyword>
<evidence type="ECO:0000256" key="9">
    <source>
        <dbReference type="NCBIfam" id="TIGR03303"/>
    </source>
</evidence>
<dbReference type="InterPro" id="IPR000184">
    <property type="entry name" value="Bac_surfAg_D15"/>
</dbReference>
<keyword evidence="2 8" id="KW-1134">Transmembrane beta strand</keyword>
<feature type="signal peptide" evidence="8">
    <location>
        <begin position="1"/>
        <end position="23"/>
    </location>
</feature>
<evidence type="ECO:0000256" key="6">
    <source>
        <dbReference type="ARBA" id="ARBA00023136"/>
    </source>
</evidence>
<dbReference type="RefSeq" id="WP_055438057.1">
    <property type="nucleotide sequence ID" value="NZ_CYHB01000001.1"/>
</dbReference>
<dbReference type="GO" id="GO:0043165">
    <property type="term" value="P:Gram-negative-bacterium-type cell outer membrane assembly"/>
    <property type="evidence" value="ECO:0007669"/>
    <property type="project" value="UniProtKB-UniRule"/>
</dbReference>
<feature type="domain" description="POTRA" evidence="10">
    <location>
        <begin position="188"/>
        <end position="276"/>
    </location>
</feature>
<dbReference type="HAMAP" id="MF_01430">
    <property type="entry name" value="OM_assembly_BamA"/>
    <property type="match status" value="1"/>
</dbReference>
<evidence type="ECO:0000256" key="1">
    <source>
        <dbReference type="ARBA" id="ARBA00004370"/>
    </source>
</evidence>
<comment type="function">
    <text evidence="8">Part of the outer membrane protein assembly complex, which is involved in assembly and insertion of beta-barrel proteins into the outer membrane.</text>
</comment>
<evidence type="ECO:0000256" key="5">
    <source>
        <dbReference type="ARBA" id="ARBA00022737"/>
    </source>
</evidence>
<evidence type="ECO:0000256" key="3">
    <source>
        <dbReference type="ARBA" id="ARBA00022692"/>
    </source>
</evidence>
<proteinExistence type="inferred from homology"/>
<dbReference type="InterPro" id="IPR023707">
    <property type="entry name" value="OM_assembly_BamA"/>
</dbReference>
<keyword evidence="6 8" id="KW-0472">Membrane</keyword>
<evidence type="ECO:0000256" key="8">
    <source>
        <dbReference type="HAMAP-Rule" id="MF_01430"/>
    </source>
</evidence>
<dbReference type="EMBL" id="CYHB01000001">
    <property type="protein sequence ID" value="CUA82980.1"/>
    <property type="molecule type" value="Genomic_DNA"/>
</dbReference>
<reference evidence="12" key="1">
    <citation type="submission" date="2015-08" db="EMBL/GenBank/DDBJ databases">
        <authorList>
            <person name="Varghese N."/>
        </authorList>
    </citation>
    <scope>NUCLEOTIDE SEQUENCE [LARGE SCALE GENOMIC DNA]</scope>
    <source>
        <strain evidence="12">DSM 27808</strain>
    </source>
</reference>
<evidence type="ECO:0000313" key="11">
    <source>
        <dbReference type="EMBL" id="CUA82980.1"/>
    </source>
</evidence>
<accession>A0A0K6GWL4</accession>
<comment type="subunit">
    <text evidence="8">Part of the Bam complex.</text>
</comment>
<dbReference type="Pfam" id="PF07244">
    <property type="entry name" value="POTRA"/>
    <property type="match status" value="4"/>
</dbReference>
<dbReference type="Pfam" id="PF01103">
    <property type="entry name" value="Omp85"/>
    <property type="match status" value="1"/>
</dbReference>
<feature type="domain" description="POTRA" evidence="10">
    <location>
        <begin position="279"/>
        <end position="357"/>
    </location>
</feature>
<sequence precursor="true">MTLKKLFLSALVAAASLPMQSFAGGAEEESQVLQESFVVEDVRVRGLQRVALGAALTYIPIRVGDEVDASTIRNSIRSLHSSANFENIVVKRDGGTLIFEVTERPTITGIDFEGNKDIETAQLEDSLKDSGIVVGEQLDRTVISGIETALKDFFHGVGKYNAKVNVNVIELPRNRVRLKLVFQEGESAEIQQINVVGNASFSDEELTRDFELKDKLPWWNFIGEKRYQKQQLSGDLEKLESFYRNRGYLNMQIESIQVSMTPDRKGVYITINVNEGEIYNIRNVNVIGDLKGREELINKIVNIEPGTRYNAAEMTFLEETIAMTYGRFGYAYPEVRAIPDIEEDSNEVDITFSINPGKRIYVNRINFVGNTTTADEVLRREMRQLEGAPLNEDQIEQSKVRLERLGFFETVETETKPADGYDDRVDVDISVKEQPSGSFNFTIGYGDYSGFQLGAGVSQENFLGTGNRAAININTNRFSRSASVSYTDRYFTKDGVNLSGQMYMSEFEAGNLDNFIRYNKKQYGVGGSLSFPVNEVTSLNLGMTYRNEEINDVEGYDQVTRFYRPYVNQQDPNSGVAFDIFELSTGISRVTLNRGVYPTAGTQNSLQLEASTPNSDINYFRVNYQFRQYIPITDNHDWVFMTRFKFGYGNGYGQDENNNDYLFPFYENFRIGGQDNLRGFEANTVGPRAVYRYPTVVPGPGGYFGVPSEFPAGAGSDMLSVSQYSVGGNAMFVAGLELIVPTPFISEENRNTIRTSVYVDVGNVWDTEFNYDEYSQLQLTPQSYALDDYSDPSRYRVSAGISIQWLSPMGPLTVSLGRPLKTEEGDRTQTFSFNIGTTF</sequence>
<dbReference type="InterPro" id="IPR034746">
    <property type="entry name" value="POTRA"/>
</dbReference>
<dbReference type="GO" id="GO:1990063">
    <property type="term" value="C:Bam protein complex"/>
    <property type="evidence" value="ECO:0007669"/>
    <property type="project" value="TreeGrafter"/>
</dbReference>
<evidence type="ECO:0000313" key="12">
    <source>
        <dbReference type="Proteomes" id="UP000182598"/>
    </source>
</evidence>
<dbReference type="Gene3D" id="3.10.20.310">
    <property type="entry name" value="membrane protein fhac"/>
    <property type="match status" value="5"/>
</dbReference>
<feature type="domain" description="POTRA" evidence="10">
    <location>
        <begin position="360"/>
        <end position="434"/>
    </location>
</feature>
<keyword evidence="5 8" id="KW-0677">Repeat</keyword>
<dbReference type="PANTHER" id="PTHR12815">
    <property type="entry name" value="SORTING AND ASSEMBLY MACHINERY SAMM50 PROTEIN FAMILY MEMBER"/>
    <property type="match status" value="1"/>
</dbReference>
<gene>
    <name evidence="8" type="primary">bamA</name>
    <name evidence="11" type="ORF">Ga0061064_0349</name>
</gene>
<evidence type="ECO:0000256" key="2">
    <source>
        <dbReference type="ARBA" id="ARBA00022452"/>
    </source>
</evidence>
<dbReference type="PIRSF" id="PIRSF006076">
    <property type="entry name" value="OM_assembly_OMP85"/>
    <property type="match status" value="1"/>
</dbReference>
<keyword evidence="3 8" id="KW-0812">Transmembrane</keyword>
<dbReference type="InterPro" id="IPR010827">
    <property type="entry name" value="BamA/TamA_POTRA"/>
</dbReference>
<feature type="chain" id="PRO_5008990642" description="Outer membrane protein assembly factor BamA" evidence="8">
    <location>
        <begin position="24"/>
        <end position="839"/>
    </location>
</feature>
<dbReference type="Proteomes" id="UP000182598">
    <property type="component" value="Unassembled WGS sequence"/>
</dbReference>
<evidence type="ECO:0000256" key="7">
    <source>
        <dbReference type="ARBA" id="ARBA00023237"/>
    </source>
</evidence>
<dbReference type="InterPro" id="IPR039910">
    <property type="entry name" value="D15-like"/>
</dbReference>
<comment type="subcellular location">
    <subcellularLocation>
        <location evidence="8">Cell outer membrane</location>
    </subcellularLocation>
    <subcellularLocation>
        <location evidence="1">Membrane</location>
    </subcellularLocation>
</comment>
<evidence type="ECO:0000259" key="10">
    <source>
        <dbReference type="PROSITE" id="PS51779"/>
    </source>
</evidence>
<dbReference type="PANTHER" id="PTHR12815:SF23">
    <property type="entry name" value="OUTER MEMBRANE PROTEIN ASSEMBLY FACTOR BAMA"/>
    <property type="match status" value="1"/>
</dbReference>
<dbReference type="NCBIfam" id="TIGR03303">
    <property type="entry name" value="OM_YaeT"/>
    <property type="match status" value="1"/>
</dbReference>
<feature type="domain" description="POTRA" evidence="10">
    <location>
        <begin position="37"/>
        <end position="104"/>
    </location>
</feature>
<dbReference type="Gene3D" id="2.40.160.50">
    <property type="entry name" value="membrane protein fhac: a member of the omp85/tpsb transporter family"/>
    <property type="match status" value="1"/>
</dbReference>
<dbReference type="OrthoDB" id="9803054at2"/>
<organism evidence="11 12">
    <name type="scientific">Pseudidiomarina woesei</name>
    <dbReference type="NCBI Taxonomy" id="1381080"/>
    <lineage>
        <taxon>Bacteria</taxon>
        <taxon>Pseudomonadati</taxon>
        <taxon>Pseudomonadota</taxon>
        <taxon>Gammaproteobacteria</taxon>
        <taxon>Alteromonadales</taxon>
        <taxon>Idiomarinaceae</taxon>
        <taxon>Pseudidiomarina</taxon>
    </lineage>
</organism>
<keyword evidence="4 8" id="KW-0732">Signal</keyword>
<evidence type="ECO:0000256" key="4">
    <source>
        <dbReference type="ARBA" id="ARBA00022729"/>
    </source>
</evidence>
<protein>
    <recommendedName>
        <fullName evidence="8 9">Outer membrane protein assembly factor BamA</fullName>
    </recommendedName>
</protein>